<sequence>MKYIVVIVIILVSLCLAVNVLMYLANRSKYYKLINLLQEKFALPAPYSLHVHTGFFGAVTMIYFFLRLKKKKKILFLRKDDPAYAFFDDSNSELANWMPAFYYIFIFGFICGVLLFMLAVFLEAKDRFFP</sequence>
<evidence type="ECO:0000313" key="2">
    <source>
        <dbReference type="EMBL" id="QGY32285.1"/>
    </source>
</evidence>
<dbReference type="AlphaFoldDB" id="A0A6B9GFS7"/>
<proteinExistence type="predicted"/>
<geneLocation type="plasmid" evidence="3">
    <name>pne1b</name>
</geneLocation>
<dbReference type="EMBL" id="CP024770">
    <property type="protein sequence ID" value="QGY32285.1"/>
    <property type="molecule type" value="Genomic_DNA"/>
</dbReference>
<keyword evidence="1" id="KW-0812">Transmembrane</keyword>
<feature type="transmembrane region" description="Helical" evidence="1">
    <location>
        <begin position="6"/>
        <end position="26"/>
    </location>
</feature>
<accession>A0A6B9GFS7</accession>
<feature type="transmembrane region" description="Helical" evidence="1">
    <location>
        <begin position="47"/>
        <end position="66"/>
    </location>
</feature>
<evidence type="ECO:0000256" key="1">
    <source>
        <dbReference type="SAM" id="Phobius"/>
    </source>
</evidence>
<keyword evidence="2" id="KW-0614">Plasmid</keyword>
<organism evidence="2 3">
    <name type="scientific">Pantoea cypripedii</name>
    <name type="common">Pectobacterium cypripedii</name>
    <name type="synonym">Erwinia cypripedii</name>
    <dbReference type="NCBI Taxonomy" id="55209"/>
    <lineage>
        <taxon>Bacteria</taxon>
        <taxon>Pseudomonadati</taxon>
        <taxon>Pseudomonadota</taxon>
        <taxon>Gammaproteobacteria</taxon>
        <taxon>Enterobacterales</taxon>
        <taxon>Erwiniaceae</taxon>
        <taxon>Pantoea</taxon>
    </lineage>
</organism>
<evidence type="ECO:0000313" key="3">
    <source>
        <dbReference type="Proteomes" id="UP000502005"/>
    </source>
</evidence>
<feature type="transmembrane region" description="Helical" evidence="1">
    <location>
        <begin position="100"/>
        <end position="122"/>
    </location>
</feature>
<dbReference type="Proteomes" id="UP000502005">
    <property type="component" value="Plasmid pNE1B"/>
</dbReference>
<protein>
    <submittedName>
        <fullName evidence="2">Uncharacterized protein</fullName>
    </submittedName>
</protein>
<keyword evidence="1" id="KW-0472">Membrane</keyword>
<reference evidence="2 3" key="1">
    <citation type="submission" date="2017-11" db="EMBL/GenBank/DDBJ databases">
        <title>Genome sequence of Pantoea cypripedii NE1.</title>
        <authorList>
            <person name="Nascimento F.X."/>
        </authorList>
    </citation>
    <scope>NUCLEOTIDE SEQUENCE [LARGE SCALE GENOMIC DNA]</scope>
    <source>
        <strain evidence="2 3">NE1</strain>
        <plasmid evidence="3">pne1b</plasmid>
    </source>
</reference>
<gene>
    <name evidence="2" type="ORF">CUN67_25165</name>
</gene>
<name>A0A6B9GFS7_PANCY</name>
<keyword evidence="1" id="KW-1133">Transmembrane helix</keyword>